<feature type="domain" description="DUF1858" evidence="1">
    <location>
        <begin position="4"/>
        <end position="36"/>
    </location>
</feature>
<protein>
    <recommendedName>
        <fullName evidence="1">DUF1858 domain-containing protein</fullName>
    </recommendedName>
</protein>
<dbReference type="InterPro" id="IPR015077">
    <property type="entry name" value="DUF1858"/>
</dbReference>
<dbReference type="AlphaFoldDB" id="A0A7R6PP09"/>
<gene>
    <name evidence="2" type="ORF">TTHT_0089</name>
</gene>
<dbReference type="KEGG" id="thyd:TTHT_0089"/>
<name>A0A7R6PP09_9BACT</name>
<evidence type="ECO:0000313" key="3">
    <source>
        <dbReference type="Proteomes" id="UP000595564"/>
    </source>
</evidence>
<organism evidence="2 3">
    <name type="scientific">Thermotomaculum hydrothermale</name>
    <dbReference type="NCBI Taxonomy" id="981385"/>
    <lineage>
        <taxon>Bacteria</taxon>
        <taxon>Pseudomonadati</taxon>
        <taxon>Acidobacteriota</taxon>
        <taxon>Holophagae</taxon>
        <taxon>Thermotomaculales</taxon>
        <taxon>Thermotomaculaceae</taxon>
        <taxon>Thermotomaculum</taxon>
    </lineage>
</organism>
<proteinExistence type="predicted"/>
<dbReference type="Gene3D" id="1.10.3910.10">
    <property type="entry name" value="SP0561-like"/>
    <property type="match status" value="1"/>
</dbReference>
<evidence type="ECO:0000259" key="1">
    <source>
        <dbReference type="Pfam" id="PF08984"/>
    </source>
</evidence>
<dbReference type="InterPro" id="IPR038062">
    <property type="entry name" value="ScdA-like_N_sf"/>
</dbReference>
<accession>A0A7R6PP09</accession>
<dbReference type="EMBL" id="AP017470">
    <property type="protein sequence ID" value="BBB31736.1"/>
    <property type="molecule type" value="Genomic_DNA"/>
</dbReference>
<dbReference type="SUPFAM" id="SSF140683">
    <property type="entry name" value="SP0561-like"/>
    <property type="match status" value="1"/>
</dbReference>
<sequence length="70" mass="7996">MVQIKPEDLVEDVIQKYPQTVKIFMDFDFPCLICGEPVWGTIKENADRSGVTGDKFDKMMEALNKAVENE</sequence>
<dbReference type="Pfam" id="PF08984">
    <property type="entry name" value="DUF1858"/>
    <property type="match status" value="1"/>
</dbReference>
<reference evidence="2 3" key="1">
    <citation type="journal article" date="2012" name="Extremophiles">
        <title>Thermotomaculum hydrothermale gen. nov., sp. nov., a novel heterotrophic thermophile within the phylum Acidobacteria from a deep-sea hydrothermal vent chimney in the Southern Okinawa Trough.</title>
        <authorList>
            <person name="Izumi H."/>
            <person name="Nunoura T."/>
            <person name="Miyazaki M."/>
            <person name="Mino S."/>
            <person name="Toki T."/>
            <person name="Takai K."/>
            <person name="Sako Y."/>
            <person name="Sawabe T."/>
            <person name="Nakagawa S."/>
        </authorList>
    </citation>
    <scope>NUCLEOTIDE SEQUENCE [LARGE SCALE GENOMIC DNA]</scope>
    <source>
        <strain evidence="2 3">AC55</strain>
    </source>
</reference>
<keyword evidence="3" id="KW-1185">Reference proteome</keyword>
<dbReference type="Proteomes" id="UP000595564">
    <property type="component" value="Chromosome"/>
</dbReference>
<evidence type="ECO:0000313" key="2">
    <source>
        <dbReference type="EMBL" id="BBB31736.1"/>
    </source>
</evidence>
<dbReference type="RefSeq" id="WP_201328069.1">
    <property type="nucleotide sequence ID" value="NZ_AP017470.1"/>
</dbReference>